<dbReference type="InterPro" id="IPR020845">
    <property type="entry name" value="AMP-binding_CS"/>
</dbReference>
<dbReference type="GO" id="GO:0005524">
    <property type="term" value="F:ATP binding"/>
    <property type="evidence" value="ECO:0007669"/>
    <property type="project" value="UniProtKB-KW"/>
</dbReference>
<feature type="binding site" evidence="7">
    <location>
        <position position="386"/>
    </location>
    <ligand>
        <name>ATP</name>
        <dbReference type="ChEBI" id="CHEBI:30616"/>
    </ligand>
</feature>
<dbReference type="UniPathway" id="UPA00556"/>
<name>A0A0R2CH43_9LACO</name>
<dbReference type="InterPro" id="IPR045851">
    <property type="entry name" value="AMP-bd_C_sf"/>
</dbReference>
<dbReference type="InterPro" id="IPR010071">
    <property type="entry name" value="AA_adenyl_dom"/>
</dbReference>
<dbReference type="HAMAP" id="MF_00593">
    <property type="entry name" value="DltA"/>
    <property type="match status" value="1"/>
</dbReference>
<reference evidence="9 10" key="1">
    <citation type="journal article" date="2015" name="Genome Announc.">
        <title>Expanding the biotechnology potential of lactobacilli through comparative genomics of 213 strains and associated genera.</title>
        <authorList>
            <person name="Sun Z."/>
            <person name="Harris H.M."/>
            <person name="McCann A."/>
            <person name="Guo C."/>
            <person name="Argimon S."/>
            <person name="Zhang W."/>
            <person name="Yang X."/>
            <person name="Jeffery I.B."/>
            <person name="Cooney J.C."/>
            <person name="Kagawa T.F."/>
            <person name="Liu W."/>
            <person name="Song Y."/>
            <person name="Salvetti E."/>
            <person name="Wrobel A."/>
            <person name="Rasinkangas P."/>
            <person name="Parkhill J."/>
            <person name="Rea M.C."/>
            <person name="O'Sullivan O."/>
            <person name="Ritari J."/>
            <person name="Douillard F.P."/>
            <person name="Paul Ross R."/>
            <person name="Yang R."/>
            <person name="Briner A.E."/>
            <person name="Felis G.E."/>
            <person name="de Vos W.M."/>
            <person name="Barrangou R."/>
            <person name="Klaenhammer T.R."/>
            <person name="Caufield P.W."/>
            <person name="Cui Y."/>
            <person name="Zhang H."/>
            <person name="O'Toole P.W."/>
        </authorList>
    </citation>
    <scope>NUCLEOTIDE SEQUENCE [LARGE SCALE GENOMIC DNA]</scope>
    <source>
        <strain evidence="9 10">DSM 20605</strain>
    </source>
</reference>
<dbReference type="PANTHER" id="PTHR45398">
    <property type="match status" value="1"/>
</dbReference>
<comment type="catalytic activity">
    <reaction evidence="7">
        <text>holo-[D-alanyl-carrier protein] + D-alanine + ATP = D-alanyl-[D-alanyl-carrier protein] + AMP + diphosphate</text>
        <dbReference type="Rhea" id="RHEA:55132"/>
        <dbReference type="Rhea" id="RHEA-COMP:14102"/>
        <dbReference type="Rhea" id="RHEA-COMP:14103"/>
        <dbReference type="ChEBI" id="CHEBI:30616"/>
        <dbReference type="ChEBI" id="CHEBI:33019"/>
        <dbReference type="ChEBI" id="CHEBI:57416"/>
        <dbReference type="ChEBI" id="CHEBI:64479"/>
        <dbReference type="ChEBI" id="CHEBI:138620"/>
        <dbReference type="ChEBI" id="CHEBI:456215"/>
        <dbReference type="EC" id="6.2.1.54"/>
    </reaction>
</comment>
<dbReference type="Pfam" id="PF00501">
    <property type="entry name" value="AMP-binding"/>
    <property type="match status" value="1"/>
</dbReference>
<dbReference type="Gene3D" id="3.30.300.30">
    <property type="match status" value="1"/>
</dbReference>
<keyword evidence="10" id="KW-1185">Reference proteome</keyword>
<evidence type="ECO:0000256" key="4">
    <source>
        <dbReference type="ARBA" id="ARBA00022840"/>
    </source>
</evidence>
<dbReference type="Gene3D" id="3.40.50.12780">
    <property type="entry name" value="N-terminal domain of ligase-like"/>
    <property type="match status" value="1"/>
</dbReference>
<dbReference type="EC" id="6.2.1.54" evidence="7"/>
<evidence type="ECO:0000256" key="2">
    <source>
        <dbReference type="ARBA" id="ARBA00022598"/>
    </source>
</evidence>
<dbReference type="PATRIC" id="fig|1133569.4.peg.1378"/>
<comment type="similarity">
    <text evidence="6 7">Belongs to the ATP-dependent AMP-binding enzyme family. DltA subfamily.</text>
</comment>
<dbReference type="NCBIfam" id="TIGR01733">
    <property type="entry name" value="AA-adenyl-dom"/>
    <property type="match status" value="1"/>
</dbReference>
<dbReference type="CDD" id="cd05945">
    <property type="entry name" value="DltA"/>
    <property type="match status" value="1"/>
</dbReference>
<feature type="binding site" evidence="7">
    <location>
        <position position="496"/>
    </location>
    <ligand>
        <name>D-alanine</name>
        <dbReference type="ChEBI" id="CHEBI:57416"/>
    </ligand>
</feature>
<dbReference type="Proteomes" id="UP000051576">
    <property type="component" value="Unassembled WGS sequence"/>
</dbReference>
<dbReference type="SUPFAM" id="SSF56801">
    <property type="entry name" value="Acetyl-CoA synthetase-like"/>
    <property type="match status" value="1"/>
</dbReference>
<comment type="function">
    <text evidence="5 7">Catalyzes the first step in the D-alanylation of lipoteichoic acid (LTA), the activation of D-alanine and its transfer onto the D-alanyl carrier protein (Dcp) DltC. In an ATP-dependent two-step reaction, forms a high energy D-alanyl-AMP intermediate, followed by transfer of the D-alanyl residue as a thiol ester to the phosphopantheinyl prosthetic group of the Dcp. D-alanylation of LTA plays an important role in modulating the properties of the cell wall in Gram-positive bacteria, influencing the net charge of the cell wall.</text>
</comment>
<organism evidence="9 10">
    <name type="scientific">Liquorilactobacillus vini DSM 20605</name>
    <dbReference type="NCBI Taxonomy" id="1133569"/>
    <lineage>
        <taxon>Bacteria</taxon>
        <taxon>Bacillati</taxon>
        <taxon>Bacillota</taxon>
        <taxon>Bacilli</taxon>
        <taxon>Lactobacillales</taxon>
        <taxon>Lactobacillaceae</taxon>
        <taxon>Liquorilactobacillus</taxon>
    </lineage>
</organism>
<comment type="caution">
    <text evidence="9">The sequence shown here is derived from an EMBL/GenBank/DDBJ whole genome shotgun (WGS) entry which is preliminary data.</text>
</comment>
<feature type="binding site" evidence="7">
    <location>
        <position position="496"/>
    </location>
    <ligand>
        <name>ATP</name>
        <dbReference type="ChEBI" id="CHEBI:30616"/>
    </ligand>
</feature>
<dbReference type="PROSITE" id="PS00455">
    <property type="entry name" value="AMP_BINDING"/>
    <property type="match status" value="1"/>
</dbReference>
<keyword evidence="2 7" id="KW-0436">Ligase</keyword>
<feature type="binding site" evidence="7">
    <location>
        <position position="304"/>
    </location>
    <ligand>
        <name>D-alanine</name>
        <dbReference type="ChEBI" id="CHEBI:57416"/>
    </ligand>
</feature>
<dbReference type="NCBIfam" id="NF003417">
    <property type="entry name" value="PRK04813.1"/>
    <property type="match status" value="1"/>
</dbReference>
<dbReference type="eggNOG" id="COG1020">
    <property type="taxonomic scope" value="Bacteria"/>
</dbReference>
<gene>
    <name evidence="7" type="primary">dltA</name>
    <name evidence="9" type="ORF">FD21_GL001245</name>
</gene>
<dbReference type="GO" id="GO:0047473">
    <property type="term" value="F:D-alanine [D-alanyl carrier protein] ligase activity"/>
    <property type="evidence" value="ECO:0007669"/>
    <property type="project" value="UniProtKB-UniRule"/>
</dbReference>
<evidence type="ECO:0000256" key="1">
    <source>
        <dbReference type="ARBA" id="ARBA00022490"/>
    </source>
</evidence>
<dbReference type="FunFam" id="3.30.300.30:FF:000012">
    <property type="entry name" value="D-alanine--D-alanyl carrier protein ligase"/>
    <property type="match status" value="1"/>
</dbReference>
<dbReference type="InterPro" id="IPR010072">
    <property type="entry name" value="DltA"/>
</dbReference>
<keyword evidence="1 7" id="KW-0963">Cytoplasm</keyword>
<dbReference type="EMBL" id="AYYX01000035">
    <property type="protein sequence ID" value="KRM87707.1"/>
    <property type="molecule type" value="Genomic_DNA"/>
</dbReference>
<keyword evidence="3 7" id="KW-0547">Nucleotide-binding</keyword>
<dbReference type="InterPro" id="IPR042099">
    <property type="entry name" value="ANL_N_sf"/>
</dbReference>
<feature type="binding site" evidence="7">
    <location>
        <begin position="398"/>
        <end position="401"/>
    </location>
    <ligand>
        <name>ATP</name>
        <dbReference type="ChEBI" id="CHEBI:30616"/>
    </ligand>
</feature>
<dbReference type="GO" id="GO:0070395">
    <property type="term" value="P:lipoteichoic acid biosynthetic process"/>
    <property type="evidence" value="ECO:0007669"/>
    <property type="project" value="UniProtKB-UniRule"/>
</dbReference>
<protein>
    <recommendedName>
        <fullName evidence="7">D-alanine--D-alanyl carrier protein ligase</fullName>
        <shortName evidence="7">DCL</shortName>
        <ecNumber evidence="7">6.2.1.54</ecNumber>
    </recommendedName>
    <alternativeName>
        <fullName evidence="7">D-alanine--poly(phosphoribitol) ligase subunit 1</fullName>
    </alternativeName>
    <alternativeName>
        <fullName evidence="7">D-alanine-activating enzyme</fullName>
        <shortName evidence="7">DAE</shortName>
    </alternativeName>
</protein>
<dbReference type="InterPro" id="IPR044507">
    <property type="entry name" value="DltA-like"/>
</dbReference>
<feature type="binding site" evidence="7">
    <location>
        <begin position="295"/>
        <end position="300"/>
    </location>
    <ligand>
        <name>ATP</name>
        <dbReference type="ChEBI" id="CHEBI:30616"/>
    </ligand>
</feature>
<dbReference type="AlphaFoldDB" id="A0A0R2CH43"/>
<evidence type="ECO:0000313" key="9">
    <source>
        <dbReference type="EMBL" id="KRM87707.1"/>
    </source>
</evidence>
<evidence type="ECO:0000256" key="6">
    <source>
        <dbReference type="ARBA" id="ARBA00061336"/>
    </source>
</evidence>
<dbReference type="PANTHER" id="PTHR45398:SF1">
    <property type="entry name" value="ENZYME, PUTATIVE (JCVI)-RELATED"/>
    <property type="match status" value="1"/>
</dbReference>
<sequence>MTKTLVTKLINALQTNDQRIVYTEQQKSHTYRELKAKVFSFAAFLTTNYPNSRPILVFGDHQFEMIVAFLGCALTGHPYIPVDSASGIERIKSILTTADPQIVLLISDFPFSQIYLENQLVIDDQQLQKIFQQSKNTFQPKEIVEKTPFYILFTSGTTGSPKGVPISHANLNLFLEWLLSPTFSIPKKANFLGQVPYSFDVSNMYWLPAILRGGTIKALFHQEVENFAYLFQQLPQLDLDVFVGTPSLAEMLLLSSDFCQAKMPALKLFLLCGEELTVKLATKLTNRFPQSRIFNTYGPTEATVAVSAWQVQPEKLSTVKRLPLGIAEPQVKLLVWNDHQLPVPTGEPGEIIISGPCVSTGYLNNPSKTKAAFFTLNDQPAYRTGDLGYFDQSGLLNYLGRKDFQIKLHGFRIELDEVRAALEQSSVVKQAVAVPKYGSDQRPSHLIGLIIPADLTTDHQSLIEQIRQELSGKIMPYMLPSQFIFQKSFPLSPNGKIDVKRLIKEVNS</sequence>
<feature type="binding site" evidence="7">
    <location>
        <begin position="154"/>
        <end position="155"/>
    </location>
    <ligand>
        <name>ATP</name>
        <dbReference type="ChEBI" id="CHEBI:30616"/>
    </ligand>
</feature>
<evidence type="ECO:0000256" key="7">
    <source>
        <dbReference type="HAMAP-Rule" id="MF_00593"/>
    </source>
</evidence>
<evidence type="ECO:0000256" key="3">
    <source>
        <dbReference type="ARBA" id="ARBA00022741"/>
    </source>
</evidence>
<accession>A0A0R2CH43</accession>
<evidence type="ECO:0000256" key="5">
    <source>
        <dbReference type="ARBA" id="ARBA00054605"/>
    </source>
</evidence>
<comment type="subcellular location">
    <subcellularLocation>
        <location evidence="7">Cytoplasm</location>
    </subcellularLocation>
</comment>
<dbReference type="STRING" id="1133569.FD21_GL001245"/>
<proteinExistence type="inferred from homology"/>
<feature type="binding site" evidence="7">
    <location>
        <position position="200"/>
    </location>
    <ligand>
        <name>D-alanine</name>
        <dbReference type="ChEBI" id="CHEBI:57416"/>
    </ligand>
</feature>
<keyword evidence="4 7" id="KW-0067">ATP-binding</keyword>
<dbReference type="GO" id="GO:0005737">
    <property type="term" value="C:cytoplasm"/>
    <property type="evidence" value="ECO:0007669"/>
    <property type="project" value="UniProtKB-SubCell"/>
</dbReference>
<dbReference type="OrthoDB" id="9765680at2"/>
<dbReference type="RefSeq" id="WP_010581320.1">
    <property type="nucleotide sequence ID" value="NZ_AHYZ01000183.1"/>
</dbReference>
<feature type="domain" description="AMP-dependent synthetase/ligase" evidence="8">
    <location>
        <begin position="14"/>
        <end position="363"/>
    </location>
</feature>
<dbReference type="InterPro" id="IPR000873">
    <property type="entry name" value="AMP-dep_synth/lig_dom"/>
</dbReference>
<evidence type="ECO:0000259" key="8">
    <source>
        <dbReference type="Pfam" id="PF00501"/>
    </source>
</evidence>
<evidence type="ECO:0000313" key="10">
    <source>
        <dbReference type="Proteomes" id="UP000051576"/>
    </source>
</evidence>
<comment type="pathway">
    <text evidence="7">Cell wall biogenesis; lipoteichoic acid biosynthesis.</text>
</comment>